<dbReference type="Gene3D" id="3.30.1150.10">
    <property type="match status" value="1"/>
</dbReference>
<keyword evidence="8" id="KW-1133">Transmembrane helix</keyword>
<sequence length="135" mass="14988">MKNYKLTLVFIPLFLFLIGVELKAQTGETVEEQIEKLDVAPQPPGGFQGWTQYLINSLKYPEKAQSKEIEGTVIVSFIVEKDGSLSDIELMRGIGGGCDEEALRVVKGSGKWSPGEMNGSIVRTRMRLPIRFKLG</sequence>
<dbReference type="GO" id="GO:0015031">
    <property type="term" value="P:protein transport"/>
    <property type="evidence" value="ECO:0007669"/>
    <property type="project" value="UniProtKB-KW"/>
</dbReference>
<dbReference type="Proteomes" id="UP000199564">
    <property type="component" value="Unassembled WGS sequence"/>
</dbReference>
<dbReference type="InterPro" id="IPR037682">
    <property type="entry name" value="TonB_C"/>
</dbReference>
<keyword evidence="5" id="KW-0997">Cell inner membrane</keyword>
<dbReference type="GO" id="GO:0031992">
    <property type="term" value="F:energy transducer activity"/>
    <property type="evidence" value="ECO:0007669"/>
    <property type="project" value="InterPro"/>
</dbReference>
<keyword evidence="7" id="KW-0653">Protein transport</keyword>
<organism evidence="11 12">
    <name type="scientific">Algoriphagus ornithinivorans</name>
    <dbReference type="NCBI Taxonomy" id="226506"/>
    <lineage>
        <taxon>Bacteria</taxon>
        <taxon>Pseudomonadati</taxon>
        <taxon>Bacteroidota</taxon>
        <taxon>Cytophagia</taxon>
        <taxon>Cytophagales</taxon>
        <taxon>Cyclobacteriaceae</taxon>
        <taxon>Algoriphagus</taxon>
    </lineage>
</organism>
<dbReference type="InterPro" id="IPR003538">
    <property type="entry name" value="TonB"/>
</dbReference>
<evidence type="ECO:0000256" key="1">
    <source>
        <dbReference type="ARBA" id="ARBA00004383"/>
    </source>
</evidence>
<name>A0A1I5C8F5_9BACT</name>
<dbReference type="PANTHER" id="PTHR33446">
    <property type="entry name" value="PROTEIN TONB-RELATED"/>
    <property type="match status" value="1"/>
</dbReference>
<keyword evidence="6" id="KW-0812">Transmembrane</keyword>
<dbReference type="AlphaFoldDB" id="A0A1I5C8F5"/>
<evidence type="ECO:0000256" key="8">
    <source>
        <dbReference type="ARBA" id="ARBA00022989"/>
    </source>
</evidence>
<dbReference type="PROSITE" id="PS52015">
    <property type="entry name" value="TONB_CTD"/>
    <property type="match status" value="1"/>
</dbReference>
<evidence type="ECO:0000256" key="5">
    <source>
        <dbReference type="ARBA" id="ARBA00022519"/>
    </source>
</evidence>
<evidence type="ECO:0000256" key="9">
    <source>
        <dbReference type="ARBA" id="ARBA00023136"/>
    </source>
</evidence>
<dbReference type="RefSeq" id="WP_091650196.1">
    <property type="nucleotide sequence ID" value="NZ_FOVW01000002.1"/>
</dbReference>
<dbReference type="STRING" id="226506.SAMN04488519_102192"/>
<evidence type="ECO:0000256" key="4">
    <source>
        <dbReference type="ARBA" id="ARBA00022475"/>
    </source>
</evidence>
<comment type="similarity">
    <text evidence="2">Belongs to the TonB family.</text>
</comment>
<keyword evidence="12" id="KW-1185">Reference proteome</keyword>
<gene>
    <name evidence="11" type="ORF">SAMN04488519_102192</name>
</gene>
<keyword evidence="9" id="KW-0472">Membrane</keyword>
<dbReference type="PANTHER" id="PTHR33446:SF2">
    <property type="entry name" value="PROTEIN TONB"/>
    <property type="match status" value="1"/>
</dbReference>
<dbReference type="GO" id="GO:0030288">
    <property type="term" value="C:outer membrane-bounded periplasmic space"/>
    <property type="evidence" value="ECO:0007669"/>
    <property type="project" value="InterPro"/>
</dbReference>
<keyword evidence="4" id="KW-1003">Cell membrane</keyword>
<keyword evidence="3" id="KW-0813">Transport</keyword>
<dbReference type="GO" id="GO:0055085">
    <property type="term" value="P:transmembrane transport"/>
    <property type="evidence" value="ECO:0007669"/>
    <property type="project" value="InterPro"/>
</dbReference>
<dbReference type="Pfam" id="PF03544">
    <property type="entry name" value="TonB_C"/>
    <property type="match status" value="1"/>
</dbReference>
<evidence type="ECO:0000256" key="7">
    <source>
        <dbReference type="ARBA" id="ARBA00022927"/>
    </source>
</evidence>
<evidence type="ECO:0000259" key="10">
    <source>
        <dbReference type="PROSITE" id="PS52015"/>
    </source>
</evidence>
<evidence type="ECO:0000313" key="11">
    <source>
        <dbReference type="EMBL" id="SFN83293.1"/>
    </source>
</evidence>
<dbReference type="InterPro" id="IPR051045">
    <property type="entry name" value="TonB-dependent_transducer"/>
</dbReference>
<dbReference type="GO" id="GO:0098797">
    <property type="term" value="C:plasma membrane protein complex"/>
    <property type="evidence" value="ECO:0007669"/>
    <property type="project" value="TreeGrafter"/>
</dbReference>
<dbReference type="EMBL" id="FOVW01000002">
    <property type="protein sequence ID" value="SFN83293.1"/>
    <property type="molecule type" value="Genomic_DNA"/>
</dbReference>
<dbReference type="InterPro" id="IPR006260">
    <property type="entry name" value="TonB/TolA_C"/>
</dbReference>
<comment type="subcellular location">
    <subcellularLocation>
        <location evidence="1">Cell inner membrane</location>
        <topology evidence="1">Single-pass membrane protein</topology>
        <orientation evidence="1">Periplasmic side</orientation>
    </subcellularLocation>
</comment>
<evidence type="ECO:0000313" key="12">
    <source>
        <dbReference type="Proteomes" id="UP000199564"/>
    </source>
</evidence>
<evidence type="ECO:0000256" key="3">
    <source>
        <dbReference type="ARBA" id="ARBA00022448"/>
    </source>
</evidence>
<evidence type="ECO:0000256" key="2">
    <source>
        <dbReference type="ARBA" id="ARBA00006555"/>
    </source>
</evidence>
<dbReference type="PRINTS" id="PR01374">
    <property type="entry name" value="TONBPROTEIN"/>
</dbReference>
<protein>
    <submittedName>
        <fullName evidence="11">TonB family C-terminal domain-containing protein</fullName>
    </submittedName>
</protein>
<dbReference type="GO" id="GO:0015891">
    <property type="term" value="P:siderophore transport"/>
    <property type="evidence" value="ECO:0007669"/>
    <property type="project" value="InterPro"/>
</dbReference>
<dbReference type="NCBIfam" id="TIGR01352">
    <property type="entry name" value="tonB_Cterm"/>
    <property type="match status" value="1"/>
</dbReference>
<feature type="domain" description="TonB C-terminal" evidence="10">
    <location>
        <begin position="45"/>
        <end position="135"/>
    </location>
</feature>
<dbReference type="SUPFAM" id="SSF74653">
    <property type="entry name" value="TolA/TonB C-terminal domain"/>
    <property type="match status" value="1"/>
</dbReference>
<evidence type="ECO:0000256" key="6">
    <source>
        <dbReference type="ARBA" id="ARBA00022692"/>
    </source>
</evidence>
<accession>A0A1I5C8F5</accession>
<reference evidence="12" key="1">
    <citation type="submission" date="2016-10" db="EMBL/GenBank/DDBJ databases">
        <authorList>
            <person name="Varghese N."/>
            <person name="Submissions S."/>
        </authorList>
    </citation>
    <scope>NUCLEOTIDE SEQUENCE [LARGE SCALE GENOMIC DNA]</scope>
    <source>
        <strain evidence="12">DSM 15282</strain>
    </source>
</reference>
<proteinExistence type="inferred from homology"/>